<protein>
    <submittedName>
        <fullName evidence="1">Uncharacterized protein</fullName>
    </submittedName>
</protein>
<accession>M7ZEW1</accession>
<name>M7ZEW1_TRIUA</name>
<gene>
    <name evidence="1" type="ORF">TRIUR3_27477</name>
</gene>
<reference evidence="1" key="1">
    <citation type="journal article" date="2013" name="Nature">
        <title>Draft genome of the wheat A-genome progenitor Triticum urartu.</title>
        <authorList>
            <person name="Ling H.Q."/>
            <person name="Zhao S."/>
            <person name="Liu D."/>
            <person name="Wang J."/>
            <person name="Sun H."/>
            <person name="Zhang C."/>
            <person name="Fan H."/>
            <person name="Li D."/>
            <person name="Dong L."/>
            <person name="Tao Y."/>
            <person name="Gao C."/>
            <person name="Wu H."/>
            <person name="Li Y."/>
            <person name="Cui Y."/>
            <person name="Guo X."/>
            <person name="Zheng S."/>
            <person name="Wang B."/>
            <person name="Yu K."/>
            <person name="Liang Q."/>
            <person name="Yang W."/>
            <person name="Lou X."/>
            <person name="Chen J."/>
            <person name="Feng M."/>
            <person name="Jian J."/>
            <person name="Zhang X."/>
            <person name="Luo G."/>
            <person name="Jiang Y."/>
            <person name="Liu J."/>
            <person name="Wang Z."/>
            <person name="Sha Y."/>
            <person name="Zhang B."/>
            <person name="Wu H."/>
            <person name="Tang D."/>
            <person name="Shen Q."/>
            <person name="Xue P."/>
            <person name="Zou S."/>
            <person name="Wang X."/>
            <person name="Liu X."/>
            <person name="Wang F."/>
            <person name="Yang Y."/>
            <person name="An X."/>
            <person name="Dong Z."/>
            <person name="Zhang K."/>
            <person name="Zhang X."/>
            <person name="Luo M.C."/>
            <person name="Dvorak J."/>
            <person name="Tong Y."/>
            <person name="Wang J."/>
            <person name="Yang H."/>
            <person name="Li Z."/>
            <person name="Wang D."/>
            <person name="Zhang A."/>
            <person name="Wang J."/>
        </authorList>
    </citation>
    <scope>NUCLEOTIDE SEQUENCE</scope>
</reference>
<sequence length="233" mass="25124">MDGACSSGREVEVQTLPTAADAQETEQGARWRILAAPSRGLGGAPPAGHWQGERTSRSRVARNTGAAGRLRACGSKAMEAVAKLRASMVASMVGGRAGRARRRDAAGGSGELEGRWHAWRKRSLGVELMKEGQGRSQGARRCEIRAAEGGGGGARWKEGKGRSNKARARCLLRREGEREGETRGSGESVTRVEKAGAGWASGSEVWEGPKMFRFLVELRNMMKEYMARLETKN</sequence>
<dbReference type="EMBL" id="KD091384">
    <property type="protein sequence ID" value="EMS61763.1"/>
    <property type="molecule type" value="Genomic_DNA"/>
</dbReference>
<dbReference type="AlphaFoldDB" id="M7ZEW1"/>
<dbReference type="OMA" id="WQGERTS"/>
<proteinExistence type="predicted"/>
<evidence type="ECO:0000313" key="1">
    <source>
        <dbReference type="EMBL" id="EMS61763.1"/>
    </source>
</evidence>
<organism evidence="1">
    <name type="scientific">Triticum urartu</name>
    <name type="common">Red wild einkorn</name>
    <name type="synonym">Crithodium urartu</name>
    <dbReference type="NCBI Taxonomy" id="4572"/>
    <lineage>
        <taxon>Eukaryota</taxon>
        <taxon>Viridiplantae</taxon>
        <taxon>Streptophyta</taxon>
        <taxon>Embryophyta</taxon>
        <taxon>Tracheophyta</taxon>
        <taxon>Spermatophyta</taxon>
        <taxon>Magnoliopsida</taxon>
        <taxon>Liliopsida</taxon>
        <taxon>Poales</taxon>
        <taxon>Poaceae</taxon>
        <taxon>BOP clade</taxon>
        <taxon>Pooideae</taxon>
        <taxon>Triticodae</taxon>
        <taxon>Triticeae</taxon>
        <taxon>Triticinae</taxon>
        <taxon>Triticum</taxon>
    </lineage>
</organism>